<organism evidence="2 3">
    <name type="scientific">Streptomyces viridosporus (strain ATCC 14672 / DSM 40746 / JCM 4963 / KCTC 9882 / NRRL B-12104 / FH 1290)</name>
    <name type="common">Streptomyces ghanaensis</name>
    <dbReference type="NCBI Taxonomy" id="566461"/>
    <lineage>
        <taxon>Bacteria</taxon>
        <taxon>Bacillati</taxon>
        <taxon>Actinomycetota</taxon>
        <taxon>Actinomycetes</taxon>
        <taxon>Kitasatosporales</taxon>
        <taxon>Streptomycetaceae</taxon>
        <taxon>Streptomyces</taxon>
    </lineage>
</organism>
<protein>
    <recommendedName>
        <fullName evidence="4">Restriction endonuclease type IV Mrr domain-containing protein</fullName>
    </recommendedName>
</protein>
<feature type="region of interest" description="Disordered" evidence="1">
    <location>
        <begin position="1"/>
        <end position="23"/>
    </location>
</feature>
<dbReference type="EMBL" id="DS999641">
    <property type="protein sequence ID" value="EFE66267.2"/>
    <property type="molecule type" value="Genomic_DNA"/>
</dbReference>
<accession>D5ZP34</accession>
<dbReference type="eggNOG" id="ENOG5033UMM">
    <property type="taxonomic scope" value="Bacteria"/>
</dbReference>
<evidence type="ECO:0000256" key="1">
    <source>
        <dbReference type="SAM" id="MobiDB-lite"/>
    </source>
</evidence>
<proteinExistence type="predicted"/>
<evidence type="ECO:0008006" key="4">
    <source>
        <dbReference type="Google" id="ProtNLM"/>
    </source>
</evidence>
<sequence length="263" mass="27612">MAGAGKRAGKCRTHAGSVEDDKGAARDAAVREWAMPESVPVRCPVCHRAHRYTAPSYPCACGAPVAPPLDPDAVPVPVGHRAWQEEWVTVRCGHCGHDGEWPRPELGCPCGTVLRIPVAGPRAPAPAAPAALPKSPGCPVFRSVPIRTARDAVTAAVLYLRRLGHEDVRRAHRCPPAGVGLAGRGVLARVDPSSRPATLRDVECLWLTAMTESARCLYFSLSGYAEDARARADALGVPLFLLDPTGVPQPVNGPADALDAGGA</sequence>
<evidence type="ECO:0000313" key="3">
    <source>
        <dbReference type="Proteomes" id="UP000003824"/>
    </source>
</evidence>
<dbReference type="Proteomes" id="UP000003824">
    <property type="component" value="Unassembled WGS sequence"/>
</dbReference>
<reference evidence="3" key="1">
    <citation type="submission" date="2008-12" db="EMBL/GenBank/DDBJ databases">
        <title>Annotation of Streptomyces ghanaensis ATCC 14672.</title>
        <authorList>
            <consortium name="The Broad Institute Genome Sequencing Platform"/>
            <consortium name="Broad Institute Microbial Sequencing Center"/>
            <person name="Fischbach M."/>
            <person name="Ward D."/>
            <person name="Young S."/>
            <person name="Kodira C.D."/>
            <person name="Zeng Q."/>
            <person name="Koehrsen M."/>
            <person name="Godfrey P."/>
            <person name="Alvarado L."/>
            <person name="Berlin A.M."/>
            <person name="Borenstein D."/>
            <person name="Chen Z."/>
            <person name="Engels R."/>
            <person name="Freedman E."/>
            <person name="Gellesch M."/>
            <person name="Goldberg J."/>
            <person name="Griggs A."/>
            <person name="Gujja S."/>
            <person name="Heiman D.I."/>
            <person name="Hepburn T.A."/>
            <person name="Howarth C."/>
            <person name="Jen D."/>
            <person name="Larson L."/>
            <person name="Lewis B."/>
            <person name="Mehta T."/>
            <person name="Park D."/>
            <person name="Pearson M."/>
            <person name="Roberts A."/>
            <person name="Saif S."/>
            <person name="Shea T.D."/>
            <person name="Shenoy N."/>
            <person name="Sisk P."/>
            <person name="Stolte C."/>
            <person name="Sykes S.N."/>
            <person name="Walk T."/>
            <person name="White J."/>
            <person name="Yandava C."/>
            <person name="Straight P."/>
            <person name="Clardy J."/>
            <person name="Hung D."/>
            <person name="Kolter R."/>
            <person name="Mekalanos J."/>
            <person name="Walker S."/>
            <person name="Walsh C.T."/>
            <person name="Wieland B.L.C."/>
            <person name="Ilzarbe M."/>
            <person name="Galagan J."/>
            <person name="Nusbaum C."/>
            <person name="Birren B."/>
        </authorList>
    </citation>
    <scope>NUCLEOTIDE SEQUENCE [LARGE SCALE GENOMIC DNA]</scope>
    <source>
        <strain evidence="3">ATCC 14672 / DSM 40746 / JCM 4963 / KCTC 9882 / NRRL B-12104 / FH 1290</strain>
    </source>
</reference>
<name>D5ZP34_STRV1</name>
<dbReference type="AlphaFoldDB" id="D5ZP34"/>
<gene>
    <name evidence="2" type="ORF">SSFG_01517</name>
</gene>
<evidence type="ECO:0000313" key="2">
    <source>
        <dbReference type="EMBL" id="EFE66267.2"/>
    </source>
</evidence>